<dbReference type="GO" id="GO:0016740">
    <property type="term" value="F:transferase activity"/>
    <property type="evidence" value="ECO:0007669"/>
    <property type="project" value="UniProtKB-KW"/>
</dbReference>
<reference evidence="1 2" key="1">
    <citation type="submission" date="2019-02" db="EMBL/GenBank/DDBJ databases">
        <title>Genomic, morphological and functional characterisation of novel bacteriophage Fnu1 capable of disrupt Fusobacterium nucleatum biofilm.</title>
        <authorList>
            <person name="Kabwe M."/>
            <person name="Brown T.L."/>
            <person name="Dashper S."/>
            <person name="Speirs L."/>
            <person name="Ku H."/>
            <person name="Petrovski S."/>
            <person name="Chan H.T."/>
            <person name="Lock P."/>
            <person name="Tucci J."/>
        </authorList>
    </citation>
    <scope>NUCLEOTIDE SEQUENCE [LARGE SCALE GENOMIC DNA]</scope>
</reference>
<dbReference type="Proteomes" id="UP000292160">
    <property type="component" value="Segment"/>
</dbReference>
<dbReference type="KEGG" id="vg:65071876"/>
<sequence>MFKSDWVKLKQQIKDNYFDYSSWKYDIKQLCKYPIEFNTKDYLEFTITCKNSDHYLSFVGSMKDDGIQQLYYIDKVSLHRK</sequence>
<keyword evidence="1" id="KW-0808">Transferase</keyword>
<accession>A0A481W7H7</accession>
<protein>
    <submittedName>
        <fullName evidence="1">Glycosyltransferase</fullName>
    </submittedName>
</protein>
<name>A0A481W7H7_9CAUD</name>
<organism evidence="1 2">
    <name type="scientific">Fusobacterium phage Fnu1</name>
    <dbReference type="NCBI Taxonomy" id="2530024"/>
    <lineage>
        <taxon>Viruses</taxon>
        <taxon>Duplodnaviria</taxon>
        <taxon>Heunggongvirae</taxon>
        <taxon>Uroviricota</taxon>
        <taxon>Caudoviricetes</taxon>
        <taxon>Latrobevirus</taxon>
        <taxon>Latrobevirus FNU1</taxon>
    </lineage>
</organism>
<keyword evidence="2" id="KW-1185">Reference proteome</keyword>
<dbReference type="EMBL" id="MK554696">
    <property type="protein sequence ID" value="QBJ04202.1"/>
    <property type="molecule type" value="Genomic_DNA"/>
</dbReference>
<dbReference type="RefSeq" id="YP_010082868.1">
    <property type="nucleotide sequence ID" value="NC_055035.1"/>
</dbReference>
<evidence type="ECO:0000313" key="1">
    <source>
        <dbReference type="EMBL" id="QBJ04202.1"/>
    </source>
</evidence>
<dbReference type="GeneID" id="65071876"/>
<evidence type="ECO:0000313" key="2">
    <source>
        <dbReference type="Proteomes" id="UP000292160"/>
    </source>
</evidence>
<proteinExistence type="predicted"/>